<dbReference type="EMBL" id="AP014564">
    <property type="protein sequence ID" value="BAV95068.1"/>
    <property type="molecule type" value="Genomic_DNA"/>
</dbReference>
<keyword evidence="2" id="KW-1185">Reference proteome</keyword>
<dbReference type="KEGG" id="ise:JBKA6_1055"/>
<dbReference type="OrthoDB" id="9778719at2"/>
<dbReference type="Proteomes" id="UP000243197">
    <property type="component" value="Chromosome"/>
</dbReference>
<evidence type="ECO:0000313" key="1">
    <source>
        <dbReference type="EMBL" id="BAV95068.1"/>
    </source>
</evidence>
<gene>
    <name evidence="1" type="ORF">JBKA6_1055</name>
</gene>
<organism evidence="1 2">
    <name type="scientific">Ichthyobacterium seriolicida</name>
    <dbReference type="NCBI Taxonomy" id="242600"/>
    <lineage>
        <taxon>Bacteria</taxon>
        <taxon>Pseudomonadati</taxon>
        <taxon>Bacteroidota</taxon>
        <taxon>Flavobacteriia</taxon>
        <taxon>Flavobacteriales</taxon>
        <taxon>Ichthyobacteriaceae</taxon>
        <taxon>Ichthyobacterium</taxon>
    </lineage>
</organism>
<name>A0A1J1E4T7_9FLAO</name>
<dbReference type="InterPro" id="IPR003737">
    <property type="entry name" value="GlcNAc_PI_deacetylase-related"/>
</dbReference>
<dbReference type="SUPFAM" id="SSF102588">
    <property type="entry name" value="LmbE-like"/>
    <property type="match status" value="1"/>
</dbReference>
<dbReference type="GO" id="GO:0019213">
    <property type="term" value="F:deacetylase activity"/>
    <property type="evidence" value="ECO:0007669"/>
    <property type="project" value="InterPro"/>
</dbReference>
<dbReference type="PANTHER" id="PTHR12993">
    <property type="entry name" value="N-ACETYLGLUCOSAMINYL-PHOSPHATIDYLINOSITOL DE-N-ACETYLASE-RELATED"/>
    <property type="match status" value="1"/>
</dbReference>
<dbReference type="GO" id="GO:0071793">
    <property type="term" value="P:bacillithiol biosynthetic process"/>
    <property type="evidence" value="ECO:0007669"/>
    <property type="project" value="InterPro"/>
</dbReference>
<dbReference type="GO" id="GO:0016811">
    <property type="term" value="F:hydrolase activity, acting on carbon-nitrogen (but not peptide) bonds, in linear amides"/>
    <property type="evidence" value="ECO:0007669"/>
    <property type="project" value="TreeGrafter"/>
</dbReference>
<sequence>MNLDILAIGAHPDDVEISVGATLAKEINKGKKIGILDLTRGELGTRGSSEIRNAEANKAADILGVTIRENINLDDGFFSNDREHQLKIIEIIRKYKPNIVLGNSITDRHPDHGRANKLISTACFLSGLDKIKTVFEGELQKSFRPKAVYSYVQWMPIKPDFVVDITGFMDIKMKAIKAYTSQFYDPKSTEPETPISKEGFLDSIEYRARDLGRIIGTEYAEAFNVERYIGVKSIFDLI</sequence>
<protein>
    <submittedName>
        <fullName evidence="1">GlcNAc-PI de-N-acetylase</fullName>
    </submittedName>
</protein>
<dbReference type="NCBIfam" id="TIGR04001">
    <property type="entry name" value="thiol_BshB1"/>
    <property type="match status" value="1"/>
</dbReference>
<proteinExistence type="predicted"/>
<dbReference type="Gene3D" id="3.40.50.10320">
    <property type="entry name" value="LmbE-like"/>
    <property type="match status" value="1"/>
</dbReference>
<evidence type="ECO:0000313" key="2">
    <source>
        <dbReference type="Proteomes" id="UP000243197"/>
    </source>
</evidence>
<dbReference type="AlphaFoldDB" id="A0A1J1E4T7"/>
<accession>A0A1J1E4T7</accession>
<dbReference type="Pfam" id="PF02585">
    <property type="entry name" value="PIG-L"/>
    <property type="match status" value="1"/>
</dbReference>
<dbReference type="InterPro" id="IPR024078">
    <property type="entry name" value="LmbE-like_dom_sf"/>
</dbReference>
<dbReference type="InterPro" id="IPR023842">
    <property type="entry name" value="Bacillithiol_biosynth_BshB1"/>
</dbReference>
<dbReference type="RefSeq" id="WP_096686568.1">
    <property type="nucleotide sequence ID" value="NZ_AP014564.1"/>
</dbReference>
<dbReference type="PANTHER" id="PTHR12993:SF30">
    <property type="entry name" value="N-ACETYL-ALPHA-D-GLUCOSAMINYL L-MALATE DEACETYLASE 1"/>
    <property type="match status" value="1"/>
</dbReference>
<reference evidence="1 2" key="1">
    <citation type="submission" date="2014-03" db="EMBL/GenBank/DDBJ databases">
        <title>complete genome sequence of Flavobacteriaceae bacterium JBKA-6.</title>
        <authorList>
            <person name="Takano T."/>
            <person name="Nakamura Y."/>
            <person name="Takuma S."/>
            <person name="Yasuike M."/>
            <person name="Matsuyama T."/>
            <person name="Sakai T."/>
            <person name="Fujiwara A."/>
            <person name="Kimoto K."/>
            <person name="Fukuda Y."/>
            <person name="Kondo H."/>
            <person name="Hirono I."/>
            <person name="Nakayasu C."/>
        </authorList>
    </citation>
    <scope>NUCLEOTIDE SEQUENCE [LARGE SCALE GENOMIC DNA]</scope>
    <source>
        <strain evidence="1 2">JBKA-6</strain>
    </source>
</reference>